<name>A0A2K0SY93_9HYPO</name>
<evidence type="ECO:0000256" key="1">
    <source>
        <dbReference type="SAM" id="MobiDB-lite"/>
    </source>
</evidence>
<protein>
    <submittedName>
        <fullName evidence="2">Uncharacterized protein</fullName>
    </submittedName>
</protein>
<comment type="caution">
    <text evidence="2">The sequence shown here is derived from an EMBL/GenBank/DDBJ whole genome shotgun (WGS) entry which is preliminary data.</text>
</comment>
<dbReference type="Proteomes" id="UP000236546">
    <property type="component" value="Unassembled WGS sequence"/>
</dbReference>
<proteinExistence type="predicted"/>
<dbReference type="EMBL" id="MTYH01000106">
    <property type="protein sequence ID" value="PNP38245.1"/>
    <property type="molecule type" value="Genomic_DNA"/>
</dbReference>
<dbReference type="AlphaFoldDB" id="A0A2K0SY93"/>
<evidence type="ECO:0000313" key="2">
    <source>
        <dbReference type="EMBL" id="PNP38245.1"/>
    </source>
</evidence>
<sequence length="67" mass="7370">MAALPPQLCRNHQIPSAPRSKPKAAKSFVAAFRLFIPTSKDPSANPWMDISDDSHDSPLLDKHYAAI</sequence>
<evidence type="ECO:0000313" key="3">
    <source>
        <dbReference type="Proteomes" id="UP000236546"/>
    </source>
</evidence>
<organism evidence="2 3">
    <name type="scientific">Trichoderma gamsii</name>
    <dbReference type="NCBI Taxonomy" id="398673"/>
    <lineage>
        <taxon>Eukaryota</taxon>
        <taxon>Fungi</taxon>
        <taxon>Dikarya</taxon>
        <taxon>Ascomycota</taxon>
        <taxon>Pezizomycotina</taxon>
        <taxon>Sordariomycetes</taxon>
        <taxon>Hypocreomycetidae</taxon>
        <taxon>Hypocreales</taxon>
        <taxon>Hypocreaceae</taxon>
        <taxon>Trichoderma</taxon>
    </lineage>
</organism>
<feature type="region of interest" description="Disordered" evidence="1">
    <location>
        <begin position="1"/>
        <end position="22"/>
    </location>
</feature>
<accession>A0A2K0SY93</accession>
<gene>
    <name evidence="2" type="ORF">TGAMA5MH_09817</name>
</gene>
<reference evidence="2 3" key="1">
    <citation type="submission" date="2017-02" db="EMBL/GenBank/DDBJ databases">
        <title>Genomes of Trichoderma spp. with biocontrol activity.</title>
        <authorList>
            <person name="Gardiner D."/>
            <person name="Kazan K."/>
            <person name="Vos C."/>
            <person name="Harvey P."/>
        </authorList>
    </citation>
    <scope>NUCLEOTIDE SEQUENCE [LARGE SCALE GENOMIC DNA]</scope>
    <source>
        <strain evidence="2 3">A5MH</strain>
    </source>
</reference>